<dbReference type="Gene3D" id="4.10.280.10">
    <property type="entry name" value="Helix-loop-helix DNA-binding domain"/>
    <property type="match status" value="1"/>
</dbReference>
<dbReference type="InterPro" id="IPR036638">
    <property type="entry name" value="HLH_DNA-bd_sf"/>
</dbReference>
<dbReference type="PaxDb" id="3827-XP_004489860.1"/>
<proteinExistence type="predicted"/>
<feature type="region of interest" description="Disordered" evidence="6">
    <location>
        <begin position="1"/>
        <end position="34"/>
    </location>
</feature>
<dbReference type="GO" id="GO:0005634">
    <property type="term" value="C:nucleus"/>
    <property type="evidence" value="ECO:0007669"/>
    <property type="project" value="UniProtKB-SubCell"/>
</dbReference>
<keyword evidence="8" id="KW-1185">Reference proteome</keyword>
<dbReference type="PANTHER" id="PTHR45959">
    <property type="entry name" value="BHLH TRANSCRIPTION FACTOR"/>
    <property type="match status" value="1"/>
</dbReference>
<dbReference type="PANTHER" id="PTHR45959:SF64">
    <property type="entry name" value="BASIC HELIX LOOP HELIX (BHLH) DNA-BINDING FAMILY PROTEIN"/>
    <property type="match status" value="1"/>
</dbReference>
<protein>
    <submittedName>
        <fullName evidence="9">Transcription factor bHLH18-like</fullName>
    </submittedName>
</protein>
<evidence type="ECO:0000256" key="6">
    <source>
        <dbReference type="SAM" id="MobiDB-lite"/>
    </source>
</evidence>
<keyword evidence="4" id="KW-0539">Nucleus</keyword>
<evidence type="ECO:0000313" key="8">
    <source>
        <dbReference type="Proteomes" id="UP000087171"/>
    </source>
</evidence>
<name>A0A1S2XIH1_CICAR</name>
<dbReference type="GO" id="GO:0046983">
    <property type="term" value="F:protein dimerization activity"/>
    <property type="evidence" value="ECO:0007669"/>
    <property type="project" value="InterPro"/>
</dbReference>
<evidence type="ECO:0000256" key="4">
    <source>
        <dbReference type="ARBA" id="ARBA00023242"/>
    </source>
</evidence>
<dbReference type="SMART" id="SM00353">
    <property type="entry name" value="HLH"/>
    <property type="match status" value="1"/>
</dbReference>
<evidence type="ECO:0000256" key="5">
    <source>
        <dbReference type="SAM" id="Coils"/>
    </source>
</evidence>
<dbReference type="InterPro" id="IPR052610">
    <property type="entry name" value="bHLH_transcription_regulator"/>
</dbReference>
<dbReference type="Pfam" id="PF22754">
    <property type="entry name" value="bHLH-TF_ACT-like_plant"/>
    <property type="match status" value="1"/>
</dbReference>
<dbReference type="GeneID" id="101506050"/>
<feature type="compositionally biased region" description="Polar residues" evidence="6">
    <location>
        <begin position="17"/>
        <end position="30"/>
    </location>
</feature>
<dbReference type="Proteomes" id="UP000087171">
    <property type="component" value="Chromosome Ca2"/>
</dbReference>
<keyword evidence="3" id="KW-0804">Transcription</keyword>
<evidence type="ECO:0000256" key="1">
    <source>
        <dbReference type="ARBA" id="ARBA00004123"/>
    </source>
</evidence>
<sequence>MSNSSGDVNNFERPSKTLKTNPSNTGYPSSQREDSSFPYILYFNNEDHGKSLTSKGSLENQRKETKRNIEENKKTDSITRSSQHNKDHIIAERKRRQNISQHFIALSALIPGLKKMDKASVLRDAIKHVKQLQEQVKLLEEKNQRLQNVEYVVYVESNSGNGKRSLPEVEARMSEKNVLIRIHCEKQKGVLVNIIKEIENLNLSITSATSLLFGTTKLLDITVIAEMDEEFSLCVQELVRNLRVSFLQFME</sequence>
<feature type="coiled-coil region" evidence="5">
    <location>
        <begin position="122"/>
        <end position="149"/>
    </location>
</feature>
<comment type="subcellular location">
    <subcellularLocation>
        <location evidence="1">Nucleus</location>
    </subcellularLocation>
</comment>
<evidence type="ECO:0000259" key="7">
    <source>
        <dbReference type="PROSITE" id="PS50888"/>
    </source>
</evidence>
<keyword evidence="5" id="KW-0175">Coiled coil</keyword>
<dbReference type="PROSITE" id="PS50888">
    <property type="entry name" value="BHLH"/>
    <property type="match status" value="1"/>
</dbReference>
<evidence type="ECO:0000256" key="3">
    <source>
        <dbReference type="ARBA" id="ARBA00023163"/>
    </source>
</evidence>
<dbReference type="InterPro" id="IPR054502">
    <property type="entry name" value="bHLH-TF_ACT-like_plant"/>
</dbReference>
<dbReference type="SUPFAM" id="SSF47459">
    <property type="entry name" value="HLH, helix-loop-helix DNA-binding domain"/>
    <property type="match status" value="1"/>
</dbReference>
<dbReference type="OrthoDB" id="690068at2759"/>
<keyword evidence="2" id="KW-0805">Transcription regulation</keyword>
<dbReference type="AlphaFoldDB" id="A0A1S2XIH1"/>
<dbReference type="RefSeq" id="XP_004489860.1">
    <property type="nucleotide sequence ID" value="XM_004489803.3"/>
</dbReference>
<dbReference type="STRING" id="3827.A0A1S2XIH1"/>
<organism evidence="8 9">
    <name type="scientific">Cicer arietinum</name>
    <name type="common">Chickpea</name>
    <name type="synonym">Garbanzo</name>
    <dbReference type="NCBI Taxonomy" id="3827"/>
    <lineage>
        <taxon>Eukaryota</taxon>
        <taxon>Viridiplantae</taxon>
        <taxon>Streptophyta</taxon>
        <taxon>Embryophyta</taxon>
        <taxon>Tracheophyta</taxon>
        <taxon>Spermatophyta</taxon>
        <taxon>Magnoliopsida</taxon>
        <taxon>eudicotyledons</taxon>
        <taxon>Gunneridae</taxon>
        <taxon>Pentapetalae</taxon>
        <taxon>rosids</taxon>
        <taxon>fabids</taxon>
        <taxon>Fabales</taxon>
        <taxon>Fabaceae</taxon>
        <taxon>Papilionoideae</taxon>
        <taxon>50 kb inversion clade</taxon>
        <taxon>NPAAA clade</taxon>
        <taxon>Hologalegina</taxon>
        <taxon>IRL clade</taxon>
        <taxon>Cicereae</taxon>
        <taxon>Cicer</taxon>
    </lineage>
</organism>
<dbReference type="GO" id="GO:0080090">
    <property type="term" value="P:regulation of primary metabolic process"/>
    <property type="evidence" value="ECO:0007669"/>
    <property type="project" value="UniProtKB-ARBA"/>
</dbReference>
<dbReference type="InterPro" id="IPR011598">
    <property type="entry name" value="bHLH_dom"/>
</dbReference>
<gene>
    <name evidence="9" type="primary">LOC101506050</name>
</gene>
<dbReference type="Pfam" id="PF00010">
    <property type="entry name" value="HLH"/>
    <property type="match status" value="1"/>
</dbReference>
<accession>A0A1S2XIH1</accession>
<reference evidence="9" key="2">
    <citation type="submission" date="2025-08" db="UniProtKB">
        <authorList>
            <consortium name="RefSeq"/>
        </authorList>
    </citation>
    <scope>IDENTIFICATION</scope>
    <source>
        <tissue evidence="9">Etiolated seedlings</tissue>
    </source>
</reference>
<dbReference type="eggNOG" id="ENOG502QWBY">
    <property type="taxonomic scope" value="Eukaryota"/>
</dbReference>
<evidence type="ECO:0000313" key="9">
    <source>
        <dbReference type="RefSeq" id="XP_004489860.1"/>
    </source>
</evidence>
<reference evidence="8" key="1">
    <citation type="journal article" date="2013" name="Nat. Biotechnol.">
        <title>Draft genome sequence of chickpea (Cicer arietinum) provides a resource for trait improvement.</title>
        <authorList>
            <person name="Varshney R.K."/>
            <person name="Song C."/>
            <person name="Saxena R.K."/>
            <person name="Azam S."/>
            <person name="Yu S."/>
            <person name="Sharpe A.G."/>
            <person name="Cannon S."/>
            <person name="Baek J."/>
            <person name="Rosen B.D."/>
            <person name="Tar'an B."/>
            <person name="Millan T."/>
            <person name="Zhang X."/>
            <person name="Ramsay L.D."/>
            <person name="Iwata A."/>
            <person name="Wang Y."/>
            <person name="Nelson W."/>
            <person name="Farmer A.D."/>
            <person name="Gaur P.M."/>
            <person name="Soderlund C."/>
            <person name="Penmetsa R.V."/>
            <person name="Xu C."/>
            <person name="Bharti A.K."/>
            <person name="He W."/>
            <person name="Winter P."/>
            <person name="Zhao S."/>
            <person name="Hane J.K."/>
            <person name="Carrasquilla-Garcia N."/>
            <person name="Condie J.A."/>
            <person name="Upadhyaya H.D."/>
            <person name="Luo M.C."/>
            <person name="Thudi M."/>
            <person name="Gowda C.L."/>
            <person name="Singh N.P."/>
            <person name="Lichtenzveig J."/>
            <person name="Gali K.K."/>
            <person name="Rubio J."/>
            <person name="Nadarajan N."/>
            <person name="Dolezel J."/>
            <person name="Bansal K.C."/>
            <person name="Xu X."/>
            <person name="Edwards D."/>
            <person name="Zhang G."/>
            <person name="Kahl G."/>
            <person name="Gil J."/>
            <person name="Singh K.B."/>
            <person name="Datta S.K."/>
            <person name="Jackson S.A."/>
            <person name="Wang J."/>
            <person name="Cook D.R."/>
        </authorList>
    </citation>
    <scope>NUCLEOTIDE SEQUENCE [LARGE SCALE GENOMIC DNA]</scope>
    <source>
        <strain evidence="8">cv. CDC Frontier</strain>
    </source>
</reference>
<feature type="domain" description="BHLH" evidence="7">
    <location>
        <begin position="83"/>
        <end position="132"/>
    </location>
</feature>
<evidence type="ECO:0000256" key="2">
    <source>
        <dbReference type="ARBA" id="ARBA00023015"/>
    </source>
</evidence>
<dbReference type="KEGG" id="cam:101506050"/>